<dbReference type="PRINTS" id="PR01084">
    <property type="entry name" value="NAHEXCHNGR"/>
</dbReference>
<keyword evidence="6" id="KW-0333">Golgi apparatus</keyword>
<dbReference type="Proteomes" id="UP001652625">
    <property type="component" value="Chromosome 12"/>
</dbReference>
<evidence type="ECO:0000256" key="5">
    <source>
        <dbReference type="ARBA" id="ARBA00022989"/>
    </source>
</evidence>
<dbReference type="InterPro" id="IPR018422">
    <property type="entry name" value="Cation/H_exchanger_CPA1"/>
</dbReference>
<evidence type="ECO:0000256" key="3">
    <source>
        <dbReference type="ARBA" id="ARBA00022449"/>
    </source>
</evidence>
<evidence type="ECO:0000256" key="8">
    <source>
        <dbReference type="ARBA" id="ARBA00023065"/>
    </source>
</evidence>
<comment type="similarity">
    <text evidence="11">Belongs to the monovalent cation:proton antiporter 1 (CPA1) transporter (TC 2.A.36) family.</text>
</comment>
<evidence type="ECO:0000256" key="1">
    <source>
        <dbReference type="ARBA" id="ARBA00004653"/>
    </source>
</evidence>
<feature type="transmembrane region" description="Helical" evidence="13">
    <location>
        <begin position="57"/>
        <end position="78"/>
    </location>
</feature>
<keyword evidence="15" id="KW-1185">Reference proteome</keyword>
<evidence type="ECO:0000256" key="10">
    <source>
        <dbReference type="ARBA" id="ARBA00023201"/>
    </source>
</evidence>
<dbReference type="PANTHER" id="PTHR10110">
    <property type="entry name" value="SODIUM/HYDROGEN EXCHANGER"/>
    <property type="match status" value="1"/>
</dbReference>
<feature type="compositionally biased region" description="Basic and acidic residues" evidence="12">
    <location>
        <begin position="621"/>
        <end position="631"/>
    </location>
</feature>
<feature type="transmembrane region" description="Helical" evidence="13">
    <location>
        <begin position="423"/>
        <end position="447"/>
    </location>
</feature>
<dbReference type="RefSeq" id="XP_065669729.1">
    <property type="nucleotide sequence ID" value="XM_065813657.1"/>
</dbReference>
<evidence type="ECO:0000256" key="13">
    <source>
        <dbReference type="SAM" id="Phobius"/>
    </source>
</evidence>
<keyword evidence="4 11" id="KW-0812">Transmembrane</keyword>
<feature type="transmembrane region" description="Helical" evidence="13">
    <location>
        <begin position="324"/>
        <end position="344"/>
    </location>
</feature>
<organism evidence="15 16">
    <name type="scientific">Hydra vulgaris</name>
    <name type="common">Hydra</name>
    <name type="synonym">Hydra attenuata</name>
    <dbReference type="NCBI Taxonomy" id="6087"/>
    <lineage>
        <taxon>Eukaryota</taxon>
        <taxon>Metazoa</taxon>
        <taxon>Cnidaria</taxon>
        <taxon>Hydrozoa</taxon>
        <taxon>Hydroidolina</taxon>
        <taxon>Anthoathecata</taxon>
        <taxon>Aplanulata</taxon>
        <taxon>Hydridae</taxon>
        <taxon>Hydra</taxon>
    </lineage>
</organism>
<protein>
    <recommendedName>
        <fullName evidence="11">Sodium/hydrogen exchanger</fullName>
    </recommendedName>
</protein>
<name>A0ABM4D5Z4_HYDVU</name>
<gene>
    <name evidence="16" type="primary">LOC100210855</name>
</gene>
<reference evidence="16" key="1">
    <citation type="submission" date="2025-08" db="UniProtKB">
        <authorList>
            <consortium name="RefSeq"/>
        </authorList>
    </citation>
    <scope>IDENTIFICATION</scope>
</reference>
<dbReference type="InterPro" id="IPR006153">
    <property type="entry name" value="Cation/H_exchanger_TM"/>
</dbReference>
<proteinExistence type="inferred from homology"/>
<keyword evidence="8 11" id="KW-0406">Ion transport</keyword>
<feature type="transmembrane region" description="Helical" evidence="13">
    <location>
        <begin position="127"/>
        <end position="147"/>
    </location>
</feature>
<feature type="transmembrane region" description="Helical" evidence="13">
    <location>
        <begin position="356"/>
        <end position="380"/>
    </location>
</feature>
<feature type="transmembrane region" description="Helical" evidence="13">
    <location>
        <begin position="29"/>
        <end position="50"/>
    </location>
</feature>
<dbReference type="PANTHER" id="PTHR10110:SF191">
    <property type="entry name" value="SODIUM_HYDROGEN EXCHANGER 8"/>
    <property type="match status" value="1"/>
</dbReference>
<feature type="domain" description="Cation/H+ exchanger transmembrane" evidence="14">
    <location>
        <begin position="41"/>
        <end position="448"/>
    </location>
</feature>
<evidence type="ECO:0000256" key="12">
    <source>
        <dbReference type="SAM" id="MobiDB-lite"/>
    </source>
</evidence>
<feature type="transmembrane region" description="Helical" evidence="13">
    <location>
        <begin position="238"/>
        <end position="260"/>
    </location>
</feature>
<evidence type="ECO:0000259" key="14">
    <source>
        <dbReference type="Pfam" id="PF00999"/>
    </source>
</evidence>
<evidence type="ECO:0000256" key="4">
    <source>
        <dbReference type="ARBA" id="ARBA00022692"/>
    </source>
</evidence>
<evidence type="ECO:0000313" key="16">
    <source>
        <dbReference type="RefSeq" id="XP_065669729.1"/>
    </source>
</evidence>
<sequence>MINETSENLKNTSALVKFDPVGKLLEEQALTFFLVLLLLLISVIAITFLLNKKLHFIPEALVVMVFGVVIAVIINFVLANVGVDVTKWKNMESFHPDVFFLVLLPPMIFESGYTLQKGDFFSNIGAILTYALLGTTVSTIIVGFSMYGLGQLGWVHEIAGVEAFAFGSLISATDPVSTLALFSAMNADQDLYAIVFGESVLNDAVSIILTLTIMSAAEQMDSGDIHFSSLALHSIGKFCMMFFLSSIIGVLFGLASALLLKHIRMNNHPSLECLTMIIFAFMPYGFCEAVELSGIMAILLCGITMSHYTHFNLSPLTQITVQQIFRLMALVTETIVFLYLGMAILNGPHLFDIRFISWSLFTCLLSRAVVVFPLSLFFIYCRPKENRISLKVLFLIWFSGLRGAVAFAQSLHLPLANNEAQKLIITTTLIIVVITNVVLGISTLPLVKFLKVQRKHFKSGFSKSLKLGRIVGPSEASSQTIKYKARFGKSPMSIIRGWRRFDKKYLMPFFIRKNDSQEYTAAVTHMIDRWSENEERTAHQFLTSSAEIDEHSPLIVKRTRQNIVRPVRKILREVDESKTEDESDSGTTPIKIADRVRFEAIDESAEHEESSVSSHYGSVNADKKGSQESFL</sequence>
<feature type="transmembrane region" description="Helical" evidence="13">
    <location>
        <begin position="280"/>
        <end position="303"/>
    </location>
</feature>
<feature type="transmembrane region" description="Helical" evidence="13">
    <location>
        <begin position="191"/>
        <end position="217"/>
    </location>
</feature>
<evidence type="ECO:0000313" key="15">
    <source>
        <dbReference type="Proteomes" id="UP001652625"/>
    </source>
</evidence>
<keyword evidence="7" id="KW-0915">Sodium</keyword>
<evidence type="ECO:0000256" key="6">
    <source>
        <dbReference type="ARBA" id="ARBA00023034"/>
    </source>
</evidence>
<keyword evidence="10 11" id="KW-0739">Sodium transport</keyword>
<feature type="transmembrane region" description="Helical" evidence="13">
    <location>
        <begin position="392"/>
        <end position="411"/>
    </location>
</feature>
<dbReference type="NCBIfam" id="TIGR00840">
    <property type="entry name" value="b_cpa1"/>
    <property type="match status" value="1"/>
</dbReference>
<evidence type="ECO:0000256" key="9">
    <source>
        <dbReference type="ARBA" id="ARBA00023136"/>
    </source>
</evidence>
<evidence type="ECO:0000256" key="11">
    <source>
        <dbReference type="RuleBase" id="RU003722"/>
    </source>
</evidence>
<dbReference type="GeneID" id="100210855"/>
<keyword evidence="3 11" id="KW-0050">Antiport</keyword>
<dbReference type="Pfam" id="PF00999">
    <property type="entry name" value="Na_H_Exchanger"/>
    <property type="match status" value="1"/>
</dbReference>
<feature type="transmembrane region" description="Helical" evidence="13">
    <location>
        <begin position="98"/>
        <end position="115"/>
    </location>
</feature>
<evidence type="ECO:0000256" key="2">
    <source>
        <dbReference type="ARBA" id="ARBA00022448"/>
    </source>
</evidence>
<feature type="region of interest" description="Disordered" evidence="12">
    <location>
        <begin position="602"/>
        <end position="631"/>
    </location>
</feature>
<accession>A0ABM4D5Z4</accession>
<keyword evidence="2 11" id="KW-0813">Transport</keyword>
<dbReference type="InterPro" id="IPR004709">
    <property type="entry name" value="NaH_exchanger"/>
</dbReference>
<keyword evidence="9 13" id="KW-0472">Membrane</keyword>
<keyword evidence="5 13" id="KW-1133">Transmembrane helix</keyword>
<dbReference type="Gene3D" id="6.10.140.1330">
    <property type="match status" value="1"/>
</dbReference>
<comment type="subcellular location">
    <subcellularLocation>
        <location evidence="1">Golgi apparatus membrane</location>
        <topology evidence="1">Multi-pass membrane protein</topology>
    </subcellularLocation>
</comment>
<evidence type="ECO:0000256" key="7">
    <source>
        <dbReference type="ARBA" id="ARBA00023053"/>
    </source>
</evidence>